<dbReference type="InterPro" id="IPR000644">
    <property type="entry name" value="CBS_dom"/>
</dbReference>
<dbReference type="AlphaFoldDB" id="A0A2Z5Y2K1"/>
<evidence type="ECO:0000256" key="2">
    <source>
        <dbReference type="PROSITE-ProRule" id="PRU00703"/>
    </source>
</evidence>
<dbReference type="EMBL" id="AP018492">
    <property type="protein sequence ID" value="BBC61049.1"/>
    <property type="molecule type" value="Genomic_DNA"/>
</dbReference>
<sequence length="167" mass="18906">MIGTTIEKLMLEKAGSFLIPAENVANVMSSHPLNHAVLVLSKVKYSKIPVLDKNDQFVGLISLADIMGKMFSMTSIDLKNLNKYTVSDVMEREVTVIHEDWELEDVLHFLVDTSFLPVVDKYQCFKGIITRKEILKAVNHLAHELEKSYVVLAKSSEEDKKDKIKIS</sequence>
<accession>A0A2Z5Y2K1</accession>
<dbReference type="InterPro" id="IPR048125">
    <property type="entry name" value="CBS_CbpB"/>
</dbReference>
<proteinExistence type="predicted"/>
<name>A0A2Z5Y2K1_9ENTE</name>
<reference evidence="4 5" key="1">
    <citation type="submission" date="2018-01" db="EMBL/GenBank/DDBJ databases">
        <title>Whole genome sequence of Melissococcus plutonius DAT561.</title>
        <authorList>
            <person name="Okumura K."/>
            <person name="Takamatsu D."/>
            <person name="Okura M."/>
        </authorList>
    </citation>
    <scope>NUCLEOTIDE SEQUENCE [LARGE SCALE GENOMIC DNA]</scope>
    <source>
        <strain evidence="4 5">DAT561</strain>
    </source>
</reference>
<dbReference type="PANTHER" id="PTHR43080">
    <property type="entry name" value="CBS DOMAIN-CONTAINING PROTEIN CBSX3, MITOCHONDRIAL"/>
    <property type="match status" value="1"/>
</dbReference>
<dbReference type="GeneID" id="57043488"/>
<dbReference type="InterPro" id="IPR051257">
    <property type="entry name" value="Diverse_CBS-Domain"/>
</dbReference>
<dbReference type="SUPFAM" id="SSF54631">
    <property type="entry name" value="CBS-domain pair"/>
    <property type="match status" value="1"/>
</dbReference>
<evidence type="ECO:0000259" key="3">
    <source>
        <dbReference type="PROSITE" id="PS51371"/>
    </source>
</evidence>
<dbReference type="PROSITE" id="PS51371">
    <property type="entry name" value="CBS"/>
    <property type="match status" value="2"/>
</dbReference>
<dbReference type="InterPro" id="IPR046342">
    <property type="entry name" value="CBS_dom_sf"/>
</dbReference>
<dbReference type="PANTHER" id="PTHR43080:SF30">
    <property type="entry name" value="CYCLIC DI-AMP RECEPTOR B"/>
    <property type="match status" value="1"/>
</dbReference>
<dbReference type="Proteomes" id="UP000269226">
    <property type="component" value="Chromosome"/>
</dbReference>
<feature type="domain" description="CBS" evidence="3">
    <location>
        <begin position="18"/>
        <end position="78"/>
    </location>
</feature>
<dbReference type="NCBIfam" id="NF041630">
    <property type="entry name" value="CBS_CbpB"/>
    <property type="match status" value="1"/>
</dbReference>
<evidence type="ECO:0000256" key="1">
    <source>
        <dbReference type="ARBA" id="ARBA00023122"/>
    </source>
</evidence>
<keyword evidence="1 2" id="KW-0129">CBS domain</keyword>
<dbReference type="CDD" id="cd04643">
    <property type="entry name" value="CBS_pair_bac"/>
    <property type="match status" value="1"/>
</dbReference>
<gene>
    <name evidence="4" type="ORF">DAT561_0937</name>
</gene>
<dbReference type="Pfam" id="PF00571">
    <property type="entry name" value="CBS"/>
    <property type="match status" value="2"/>
</dbReference>
<dbReference type="SMART" id="SM00116">
    <property type="entry name" value="CBS"/>
    <property type="match status" value="2"/>
</dbReference>
<dbReference type="Gene3D" id="3.10.580.10">
    <property type="entry name" value="CBS-domain"/>
    <property type="match status" value="1"/>
</dbReference>
<evidence type="ECO:0000313" key="5">
    <source>
        <dbReference type="Proteomes" id="UP000269226"/>
    </source>
</evidence>
<evidence type="ECO:0000313" key="4">
    <source>
        <dbReference type="EMBL" id="BBC61049.1"/>
    </source>
</evidence>
<protein>
    <submittedName>
        <fullName evidence="4">CBS-domain-containing protein</fullName>
    </submittedName>
</protein>
<feature type="domain" description="CBS" evidence="3">
    <location>
        <begin position="90"/>
        <end position="145"/>
    </location>
</feature>
<dbReference type="RefSeq" id="WP_015694979.1">
    <property type="nucleotide sequence ID" value="NZ_AP018492.1"/>
</dbReference>
<organism evidence="4 5">
    <name type="scientific">Melissococcus plutonius</name>
    <dbReference type="NCBI Taxonomy" id="33970"/>
    <lineage>
        <taxon>Bacteria</taxon>
        <taxon>Bacillati</taxon>
        <taxon>Bacillota</taxon>
        <taxon>Bacilli</taxon>
        <taxon>Lactobacillales</taxon>
        <taxon>Enterococcaceae</taxon>
        <taxon>Melissococcus</taxon>
    </lineage>
</organism>